<dbReference type="InterPro" id="IPR001916">
    <property type="entry name" value="Glyco_hydro_22"/>
</dbReference>
<dbReference type="PRINTS" id="PR00135">
    <property type="entry name" value="LYZLACT"/>
</dbReference>
<reference evidence="7" key="1">
    <citation type="submission" date="2014-11" db="EMBL/GenBank/DDBJ databases">
        <authorList>
            <person name="Geib S."/>
        </authorList>
    </citation>
    <scope>NUCLEOTIDE SEQUENCE</scope>
</reference>
<dbReference type="Gene3D" id="1.10.530.10">
    <property type="match status" value="1"/>
</dbReference>
<dbReference type="PROSITE" id="PS51348">
    <property type="entry name" value="GLYCOSYL_HYDROL_F22_2"/>
    <property type="match status" value="1"/>
</dbReference>
<proteinExistence type="inferred from homology"/>
<dbReference type="EMBL" id="GBXI01013665">
    <property type="protein sequence ID" value="JAD00627.1"/>
    <property type="molecule type" value="Transcribed_RNA"/>
</dbReference>
<dbReference type="PANTHER" id="PTHR11407:SF36">
    <property type="entry name" value="GEO02684P1-RELATED"/>
    <property type="match status" value="1"/>
</dbReference>
<dbReference type="InterPro" id="IPR019799">
    <property type="entry name" value="Glyco_hydro_22_CS"/>
</dbReference>
<protein>
    <submittedName>
        <fullName evidence="7">Lysozyme D</fullName>
    </submittedName>
</protein>
<dbReference type="Pfam" id="PF00062">
    <property type="entry name" value="Lys"/>
    <property type="match status" value="1"/>
</dbReference>
<dbReference type="GO" id="GO:0003796">
    <property type="term" value="F:lysozyme activity"/>
    <property type="evidence" value="ECO:0007669"/>
    <property type="project" value="InterPro"/>
</dbReference>
<sequence length="142" mass="16394">MKTPNSLLVLFALIAQVFGSRLFDRCLLANELIRFEVPKEQLARWICIAERESSFRTDAVGRTNLDGSNDYGIFQINSRYWCQPDNGSLSFNECRVSCNALLTDDISESLQCALYILRRQGWQSWSTWQYCNETLPSVDECF</sequence>
<evidence type="ECO:0000256" key="2">
    <source>
        <dbReference type="ARBA" id="ARBA00022729"/>
    </source>
</evidence>
<evidence type="ECO:0000256" key="4">
    <source>
        <dbReference type="RuleBase" id="RU004440"/>
    </source>
</evidence>
<dbReference type="FunFam" id="1.10.530.10:FF:000001">
    <property type="entry name" value="Lysozyme C"/>
    <property type="match status" value="1"/>
</dbReference>
<reference evidence="7" key="2">
    <citation type="journal article" date="2015" name="Gigascience">
        <title>Reconstructing a comprehensive transcriptome assembly of a white-pupal translocated strain of the pest fruit fly Bactrocera cucurbitae.</title>
        <authorList>
            <person name="Sim S.B."/>
            <person name="Calla B."/>
            <person name="Hall B."/>
            <person name="DeRego T."/>
            <person name="Geib S.M."/>
        </authorList>
    </citation>
    <scope>NUCLEOTIDE SEQUENCE</scope>
</reference>
<feature type="domain" description="Glycosyl hydrolases family 22 (GH22)" evidence="6">
    <location>
        <begin position="94"/>
        <end position="112"/>
    </location>
</feature>
<feature type="signal peptide" evidence="5">
    <location>
        <begin position="1"/>
        <end position="19"/>
    </location>
</feature>
<dbReference type="PROSITE" id="PS00128">
    <property type="entry name" value="GLYCOSYL_HYDROL_F22_1"/>
    <property type="match status" value="1"/>
</dbReference>
<accession>A0A0A1WP43</accession>
<dbReference type="OrthoDB" id="17373at2759"/>
<evidence type="ECO:0000256" key="5">
    <source>
        <dbReference type="SAM" id="SignalP"/>
    </source>
</evidence>
<dbReference type="InterPro" id="IPR000974">
    <property type="entry name" value="Glyco_hydro_22_lys"/>
</dbReference>
<evidence type="ECO:0000256" key="1">
    <source>
        <dbReference type="ARBA" id="ARBA00010859"/>
    </source>
</evidence>
<dbReference type="CDD" id="cd16899">
    <property type="entry name" value="LYZ_C_invert"/>
    <property type="match status" value="1"/>
</dbReference>
<evidence type="ECO:0000259" key="6">
    <source>
        <dbReference type="PROSITE" id="PS00128"/>
    </source>
</evidence>
<dbReference type="SUPFAM" id="SSF53955">
    <property type="entry name" value="Lysozyme-like"/>
    <property type="match status" value="1"/>
</dbReference>
<organism evidence="7">
    <name type="scientific">Zeugodacus cucurbitae</name>
    <name type="common">Melon fruit fly</name>
    <name type="synonym">Bactrocera cucurbitae</name>
    <dbReference type="NCBI Taxonomy" id="28588"/>
    <lineage>
        <taxon>Eukaryota</taxon>
        <taxon>Metazoa</taxon>
        <taxon>Ecdysozoa</taxon>
        <taxon>Arthropoda</taxon>
        <taxon>Hexapoda</taxon>
        <taxon>Insecta</taxon>
        <taxon>Pterygota</taxon>
        <taxon>Neoptera</taxon>
        <taxon>Endopterygota</taxon>
        <taxon>Diptera</taxon>
        <taxon>Brachycera</taxon>
        <taxon>Muscomorpha</taxon>
        <taxon>Tephritoidea</taxon>
        <taxon>Tephritidae</taxon>
        <taxon>Zeugodacus</taxon>
        <taxon>Zeugodacus</taxon>
    </lineage>
</organism>
<dbReference type="SMR" id="A0A0A1WP43"/>
<dbReference type="PRINTS" id="PR00137">
    <property type="entry name" value="LYSOZYME"/>
</dbReference>
<name>A0A0A1WP43_ZEUCU</name>
<dbReference type="InterPro" id="IPR023346">
    <property type="entry name" value="Lysozyme-like_dom_sf"/>
</dbReference>
<feature type="chain" id="PRO_5001982486" evidence="5">
    <location>
        <begin position="20"/>
        <end position="142"/>
    </location>
</feature>
<gene>
    <name evidence="7" type="primary">LysD_0</name>
    <name evidence="7" type="ORF">g.4586</name>
</gene>
<dbReference type="PANTHER" id="PTHR11407">
    <property type="entry name" value="LYSOZYME C"/>
    <property type="match status" value="1"/>
</dbReference>
<comment type="similarity">
    <text evidence="1 4">Belongs to the glycosyl hydrolase 22 family.</text>
</comment>
<evidence type="ECO:0000256" key="3">
    <source>
        <dbReference type="ARBA" id="ARBA00023157"/>
    </source>
</evidence>
<evidence type="ECO:0000313" key="7">
    <source>
        <dbReference type="EMBL" id="JAD00627.1"/>
    </source>
</evidence>
<keyword evidence="2 5" id="KW-0732">Signal</keyword>
<dbReference type="SMART" id="SM00263">
    <property type="entry name" value="LYZ1"/>
    <property type="match status" value="1"/>
</dbReference>
<keyword evidence="3" id="KW-1015">Disulfide bond</keyword>
<dbReference type="AlphaFoldDB" id="A0A0A1WP43"/>